<dbReference type="OrthoDB" id="4021409at2759"/>
<organism evidence="1 2">
    <name type="scientific">Candida orthopsilosis (strain 90-125)</name>
    <name type="common">Yeast</name>
    <dbReference type="NCBI Taxonomy" id="1136231"/>
    <lineage>
        <taxon>Eukaryota</taxon>
        <taxon>Fungi</taxon>
        <taxon>Dikarya</taxon>
        <taxon>Ascomycota</taxon>
        <taxon>Saccharomycotina</taxon>
        <taxon>Pichiomycetes</taxon>
        <taxon>Debaryomycetaceae</taxon>
        <taxon>Candida/Lodderomyces clade</taxon>
        <taxon>Candida</taxon>
    </lineage>
</organism>
<dbReference type="KEGG" id="cot:CORT_0E03000"/>
<reference evidence="1 2" key="1">
    <citation type="journal article" date="2012" name="PLoS ONE">
        <title>Sequence and analysis of the genome of the pathogenic yeast Candida orthopsilosis.</title>
        <authorList>
            <person name="Riccombeni A."/>
            <person name="Vidanes G."/>
            <person name="Proux-Wera E."/>
            <person name="Wolfe K.H."/>
            <person name="Butler G."/>
        </authorList>
    </citation>
    <scope>NUCLEOTIDE SEQUENCE [LARGE SCALE GENOMIC DNA]</scope>
    <source>
        <strain evidence="1 2">Co 90-125</strain>
    </source>
</reference>
<dbReference type="eggNOG" id="ENOG502RPWZ">
    <property type="taxonomic scope" value="Eukaryota"/>
</dbReference>
<gene>
    <name evidence="1" type="ORF">CORT_0E03000</name>
</gene>
<accession>H8X7V3</accession>
<name>H8X7V3_CANO9</name>
<proteinExistence type="predicted"/>
<dbReference type="EMBL" id="HE681723">
    <property type="protein sequence ID" value="CCG23889.1"/>
    <property type="molecule type" value="Genomic_DNA"/>
</dbReference>
<dbReference type="HOGENOM" id="CLU_634579_0_0_1"/>
<sequence>MFGFATLTYASTRYLTLKNYQMVFIENMERPQTHQDVFTTSISTLDDILFNSSYVKGPIFDLQSTPSCHGMYIVISSLIISNLTQERPVVIIDTSNKFPFHLLKNHPQFKLEFKSNITHCVCDTFAKLYSVISSKTKFANGSMIVINEFHSLLESYKLEMSMSYEETILKNYVENNSTLINNKFNGTKDPIVKIPPSSDLLKISPISKYESHVNLLFRNLNSICTDLNATIYLLGYLETKYRPYKLNNTIDASQLSYSEKGRIVLSPSVTHKSCITKLLLYLDWYHKTPHFFRNYPIDNTRQITINQAMLKLVNVVKVTTKSESFGPIYFDVDDEFYYDQEEEFTGEFKVRDLSETMVESCHVIPSSPNIDASIIHVTSNDLGNTSSSNDTEAVASEIIEESEEEIAISYNSATDSNNDIAFG</sequence>
<protein>
    <submittedName>
        <fullName evidence="1">Uncharacterized protein</fullName>
    </submittedName>
</protein>
<dbReference type="Proteomes" id="UP000005018">
    <property type="component" value="Chromosome 5"/>
</dbReference>
<dbReference type="GeneID" id="14540840"/>
<evidence type="ECO:0000313" key="1">
    <source>
        <dbReference type="EMBL" id="CCG23889.1"/>
    </source>
</evidence>
<evidence type="ECO:0000313" key="2">
    <source>
        <dbReference type="Proteomes" id="UP000005018"/>
    </source>
</evidence>
<keyword evidence="2" id="KW-1185">Reference proteome</keyword>
<dbReference type="RefSeq" id="XP_003870020.1">
    <property type="nucleotide sequence ID" value="XM_003869971.1"/>
</dbReference>
<dbReference type="AlphaFoldDB" id="H8X7V3"/>